<dbReference type="AlphaFoldDB" id="A0A1H8BVA9"/>
<evidence type="ECO:0008006" key="6">
    <source>
        <dbReference type="Google" id="ProtNLM"/>
    </source>
</evidence>
<dbReference type="STRING" id="933059.SAMN04488103_102271"/>
<feature type="region of interest" description="Disordered" evidence="3">
    <location>
        <begin position="232"/>
        <end position="258"/>
    </location>
</feature>
<dbReference type="Proteomes" id="UP000198761">
    <property type="component" value="Unassembled WGS sequence"/>
</dbReference>
<organism evidence="4 5">
    <name type="scientific">Gemmobacter aquatilis</name>
    <dbReference type="NCBI Taxonomy" id="933059"/>
    <lineage>
        <taxon>Bacteria</taxon>
        <taxon>Pseudomonadati</taxon>
        <taxon>Pseudomonadota</taxon>
        <taxon>Alphaproteobacteria</taxon>
        <taxon>Rhodobacterales</taxon>
        <taxon>Paracoccaceae</taxon>
        <taxon>Gemmobacter</taxon>
    </lineage>
</organism>
<dbReference type="Gene3D" id="2.150.10.10">
    <property type="entry name" value="Serralysin-like metalloprotease, C-terminal"/>
    <property type="match status" value="2"/>
</dbReference>
<accession>A0A1H8BVA9</accession>
<dbReference type="EMBL" id="FOCE01000002">
    <property type="protein sequence ID" value="SEM86084.1"/>
    <property type="molecule type" value="Genomic_DNA"/>
</dbReference>
<sequence length="368" mass="38812">MDVIFEQRDIAPSVKATRDGSNITLSLEYQTNGWYDEDLGYFLFDYGFGSLTFGGQYSDASVGGDDDGWIYAAVTATLTPGLVSDAEVLFRLDAIDPFGTVFPIRLALLDAAGRLDGGDGIDALFGSEGDDTLWGGSGDDALDGAGGDDRLEGGAGSDNLLGGTGRDTYVIDSYGDRVVDLAEVSGGRDTVETQVTFQLAGPQVTGWVERLVLTGSADIDGFGNRRPNALFGNEGANHLEGRGGRDRLDGGAGADTLSGGEGADKFQFRDALGAENVDKILDFDTRDDLIQLDNAVMAALSPAGTMLSYVMFTANAEGVALDDNDRIIYETDTGLLSYDADGTGEGAAVVFARMTPELALNWADFWVI</sequence>
<protein>
    <recommendedName>
        <fullName evidence="6">Hemolysin-type calcium-binding repeat-containing protein</fullName>
    </recommendedName>
</protein>
<proteinExistence type="predicted"/>
<evidence type="ECO:0000256" key="3">
    <source>
        <dbReference type="SAM" id="MobiDB-lite"/>
    </source>
</evidence>
<dbReference type="InterPro" id="IPR018511">
    <property type="entry name" value="Hemolysin-typ_Ca-bd_CS"/>
</dbReference>
<dbReference type="Pfam" id="PF00353">
    <property type="entry name" value="HemolysinCabind"/>
    <property type="match status" value="2"/>
</dbReference>
<name>A0A1H8BVA9_9RHOB</name>
<keyword evidence="2" id="KW-0964">Secreted</keyword>
<evidence type="ECO:0000256" key="1">
    <source>
        <dbReference type="ARBA" id="ARBA00004613"/>
    </source>
</evidence>
<keyword evidence="5" id="KW-1185">Reference proteome</keyword>
<dbReference type="GO" id="GO:0005509">
    <property type="term" value="F:calcium ion binding"/>
    <property type="evidence" value="ECO:0007669"/>
    <property type="project" value="InterPro"/>
</dbReference>
<evidence type="ECO:0000313" key="5">
    <source>
        <dbReference type="Proteomes" id="UP000198761"/>
    </source>
</evidence>
<dbReference type="PROSITE" id="PS00330">
    <property type="entry name" value="HEMOLYSIN_CALCIUM"/>
    <property type="match status" value="3"/>
</dbReference>
<dbReference type="RefSeq" id="WP_139201525.1">
    <property type="nucleotide sequence ID" value="NZ_FOCE01000002.1"/>
</dbReference>
<evidence type="ECO:0000313" key="4">
    <source>
        <dbReference type="EMBL" id="SEM86084.1"/>
    </source>
</evidence>
<comment type="subcellular location">
    <subcellularLocation>
        <location evidence="1">Secreted</location>
    </subcellularLocation>
</comment>
<evidence type="ECO:0000256" key="2">
    <source>
        <dbReference type="ARBA" id="ARBA00022525"/>
    </source>
</evidence>
<dbReference type="PANTHER" id="PTHR38340:SF1">
    <property type="entry name" value="S-LAYER PROTEIN"/>
    <property type="match status" value="1"/>
</dbReference>
<dbReference type="InterPro" id="IPR001343">
    <property type="entry name" value="Hemolysn_Ca-bd"/>
</dbReference>
<gene>
    <name evidence="4" type="ORF">SAMN04488103_102271</name>
</gene>
<feature type="compositionally biased region" description="Basic and acidic residues" evidence="3">
    <location>
        <begin position="237"/>
        <end position="249"/>
    </location>
</feature>
<dbReference type="InterPro" id="IPR050557">
    <property type="entry name" value="RTX_toxin/Mannuronan_C5-epim"/>
</dbReference>
<dbReference type="OrthoDB" id="7683162at2"/>
<dbReference type="GO" id="GO:0005576">
    <property type="term" value="C:extracellular region"/>
    <property type="evidence" value="ECO:0007669"/>
    <property type="project" value="UniProtKB-SubCell"/>
</dbReference>
<dbReference type="InterPro" id="IPR011049">
    <property type="entry name" value="Serralysin-like_metalloprot_C"/>
</dbReference>
<dbReference type="PRINTS" id="PR00313">
    <property type="entry name" value="CABNDNGRPT"/>
</dbReference>
<dbReference type="SUPFAM" id="SSF51120">
    <property type="entry name" value="beta-Roll"/>
    <property type="match status" value="2"/>
</dbReference>
<dbReference type="PANTHER" id="PTHR38340">
    <property type="entry name" value="S-LAYER PROTEIN"/>
    <property type="match status" value="1"/>
</dbReference>
<reference evidence="4 5" key="1">
    <citation type="submission" date="2016-10" db="EMBL/GenBank/DDBJ databases">
        <authorList>
            <person name="de Groot N.N."/>
        </authorList>
    </citation>
    <scope>NUCLEOTIDE SEQUENCE [LARGE SCALE GENOMIC DNA]</scope>
    <source>
        <strain evidence="4 5">DSM 3857</strain>
    </source>
</reference>